<dbReference type="PATRIC" id="fig|742734.4.peg.3259"/>
<organism evidence="2 3">
    <name type="scientific">[Clostridium] citroniae WAL-19142</name>
    <dbReference type="NCBI Taxonomy" id="742734"/>
    <lineage>
        <taxon>Bacteria</taxon>
        <taxon>Bacillati</taxon>
        <taxon>Bacillota</taxon>
        <taxon>Clostridia</taxon>
        <taxon>Lachnospirales</taxon>
        <taxon>Lachnospiraceae</taxon>
        <taxon>Enterocloster</taxon>
    </lineage>
</organism>
<dbReference type="InterPro" id="IPR047928">
    <property type="entry name" value="Perm_prefix_1"/>
</dbReference>
<feature type="transmembrane region" description="Helical" evidence="1">
    <location>
        <begin position="82"/>
        <end position="102"/>
    </location>
</feature>
<feature type="transmembrane region" description="Helical" evidence="1">
    <location>
        <begin position="221"/>
        <end position="240"/>
    </location>
</feature>
<feature type="transmembrane region" description="Helical" evidence="1">
    <location>
        <begin position="393"/>
        <end position="419"/>
    </location>
</feature>
<feature type="transmembrane region" description="Helical" evidence="1">
    <location>
        <begin position="198"/>
        <end position="215"/>
    </location>
</feature>
<feature type="transmembrane region" description="Helical" evidence="1">
    <location>
        <begin position="114"/>
        <end position="134"/>
    </location>
</feature>
<feature type="transmembrane region" description="Helical" evidence="1">
    <location>
        <begin position="252"/>
        <end position="270"/>
    </location>
</feature>
<feature type="transmembrane region" description="Helical" evidence="1">
    <location>
        <begin position="141"/>
        <end position="160"/>
    </location>
</feature>
<reference evidence="2 3" key="1">
    <citation type="submission" date="2011-04" db="EMBL/GenBank/DDBJ databases">
        <title>The Genome Sequence of Clostridium citroniae WAL-19142.</title>
        <authorList>
            <consortium name="The Broad Institute Genome Sequencing Platform"/>
            <person name="Earl A."/>
            <person name="Ward D."/>
            <person name="Feldgarden M."/>
            <person name="Gevers D."/>
            <person name="Warren Y.A."/>
            <person name="Tyrrell K.L."/>
            <person name="Citron D.M."/>
            <person name="Goldstein E.J."/>
            <person name="Daigneault M."/>
            <person name="Allen-Vercoe E."/>
            <person name="Young S.K."/>
            <person name="Zeng Q."/>
            <person name="Gargeya S."/>
            <person name="Fitzgerald M."/>
            <person name="Haas B."/>
            <person name="Abouelleil A."/>
            <person name="Alvarado L."/>
            <person name="Arachchi H.M."/>
            <person name="Berlin A."/>
            <person name="Brown A."/>
            <person name="Chapman S.B."/>
            <person name="Chen Z."/>
            <person name="Dunbar C."/>
            <person name="Freedman E."/>
            <person name="Gearin G."/>
            <person name="Gellesch M."/>
            <person name="Goldberg J."/>
            <person name="Griggs A."/>
            <person name="Gujja S."/>
            <person name="Heilman E.R."/>
            <person name="Heiman D."/>
            <person name="Howarth C."/>
            <person name="Larson L."/>
            <person name="Lui A."/>
            <person name="MacDonald P.J."/>
            <person name="Mehta T."/>
            <person name="Montmayeur A."/>
            <person name="Murphy C."/>
            <person name="Neiman D."/>
            <person name="Pearson M."/>
            <person name="Priest M."/>
            <person name="Roberts A."/>
            <person name="Saif S."/>
            <person name="Shea T."/>
            <person name="Shenoy N."/>
            <person name="Sisk P."/>
            <person name="Stolte C."/>
            <person name="Sykes S."/>
            <person name="White J."/>
            <person name="Yandava C."/>
            <person name="Wortman J."/>
            <person name="Nusbaum C."/>
            <person name="Birren B."/>
        </authorList>
    </citation>
    <scope>NUCLEOTIDE SEQUENCE [LARGE SCALE GENOMIC DNA]</scope>
    <source>
        <strain evidence="2 3">WAL-19142</strain>
    </source>
</reference>
<gene>
    <name evidence="2" type="ORF">HMPREF9470_03047</name>
</gene>
<dbReference type="EMBL" id="ADLK01000024">
    <property type="protein sequence ID" value="KMW18137.1"/>
    <property type="molecule type" value="Genomic_DNA"/>
</dbReference>
<evidence type="ECO:0000256" key="1">
    <source>
        <dbReference type="SAM" id="Phobius"/>
    </source>
</evidence>
<keyword evidence="1" id="KW-0812">Transmembrane</keyword>
<name>A0A0J9BYR7_9FIRM</name>
<accession>A0A0J9BYR7</accession>
<keyword evidence="1" id="KW-0472">Membrane</keyword>
<comment type="caution">
    <text evidence="2">The sequence shown here is derived from an EMBL/GenBank/DDBJ whole genome shotgun (WGS) entry which is preliminary data.</text>
</comment>
<proteinExistence type="predicted"/>
<feature type="transmembrane region" description="Helical" evidence="1">
    <location>
        <begin position="172"/>
        <end position="191"/>
    </location>
</feature>
<evidence type="ECO:0000313" key="2">
    <source>
        <dbReference type="EMBL" id="KMW18137.1"/>
    </source>
</evidence>
<dbReference type="NCBIfam" id="NF038403">
    <property type="entry name" value="perm_prefix_1"/>
    <property type="match status" value="1"/>
</dbReference>
<sequence length="508" mass="56803">MDKNSSPSPTSHFLKEVTEQISYKPLRPSIRQELESHIQDRMEDYESQGLSPKEAEAQALRCMGDAAAIGTRLNEVHKLQKAPLLTAATALLLLTGLAFAIFMQWRPVQIGNRFIYYIMGVALLILVALHGYPLLIRYRKILVLSVCPLYLAARAGIFLLSEYHGYVIGNSTIAYCAILLSAPVITVILYCSRLHKRQFLITASLCAGIWMLLVYTSCLQLYDTVPIMSLLSMLATLCYMARNSVFSGKRHAPCIGFLAGLVLIGSPVLLTGTGRNNAAAFLSPQSAVHSTWDDTYNGILIQELLSKTPLTHGLELSAEKMMEYGSGAWYFESRDFRQVGLDITGTRTVRRQLELHEVSNALWEQGYMPRYLQYHAGNVTLWDILPIHYYNNYIIAVAILLFGWIPGLFLVGGIGLFYLILFSCIGRIRGLLASSLGFCCSQCLLWQGVFYVLGNFGYQYGQFPNMPLLSEGRLSIMLNLLLLGLIFSAYRFDHVTEEPVNYTPVPSP</sequence>
<feature type="transmembrane region" description="Helical" evidence="1">
    <location>
        <begin position="431"/>
        <end position="454"/>
    </location>
</feature>
<dbReference type="OrthoDB" id="9802195at2"/>
<keyword evidence="1" id="KW-1133">Transmembrane helix</keyword>
<dbReference type="AlphaFoldDB" id="A0A0J9BYR7"/>
<dbReference type="Proteomes" id="UP000037392">
    <property type="component" value="Unassembled WGS sequence"/>
</dbReference>
<evidence type="ECO:0000313" key="3">
    <source>
        <dbReference type="Proteomes" id="UP000037392"/>
    </source>
</evidence>
<feature type="transmembrane region" description="Helical" evidence="1">
    <location>
        <begin position="474"/>
        <end position="492"/>
    </location>
</feature>
<protein>
    <submittedName>
        <fullName evidence="2">Uncharacterized protein</fullName>
    </submittedName>
</protein>